<evidence type="ECO:0000313" key="1">
    <source>
        <dbReference type="EMBL" id="AUB37702.1"/>
    </source>
</evidence>
<protein>
    <submittedName>
        <fullName evidence="1">Uncharacterized protein</fullName>
    </submittedName>
</protein>
<sequence length="43" mass="5116">MPNAQCPIPNTQSLELRYFLLHYICLVFLKSGKQIHFKYLISF</sequence>
<dbReference type="EMBL" id="CP024785">
    <property type="protein sequence ID" value="AUB37702.1"/>
    <property type="molecule type" value="Genomic_DNA"/>
</dbReference>
<dbReference type="AlphaFoldDB" id="A0A2K8SQG2"/>
<organism evidence="1 2">
    <name type="scientific">Nostoc flagelliforme CCNUN1</name>
    <dbReference type="NCBI Taxonomy" id="2038116"/>
    <lineage>
        <taxon>Bacteria</taxon>
        <taxon>Bacillati</taxon>
        <taxon>Cyanobacteriota</taxon>
        <taxon>Cyanophyceae</taxon>
        <taxon>Nostocales</taxon>
        <taxon>Nostocaceae</taxon>
        <taxon>Nostoc</taxon>
    </lineage>
</organism>
<keyword evidence="2" id="KW-1185">Reference proteome</keyword>
<dbReference type="KEGG" id="nfl:COO91_03649"/>
<accession>A0A2K8SQG2</accession>
<evidence type="ECO:0000313" key="2">
    <source>
        <dbReference type="Proteomes" id="UP000232003"/>
    </source>
</evidence>
<proteinExistence type="predicted"/>
<gene>
    <name evidence="1" type="ORF">COO91_03649</name>
</gene>
<dbReference type="Proteomes" id="UP000232003">
    <property type="component" value="Chromosome"/>
</dbReference>
<reference evidence="1 2" key="1">
    <citation type="submission" date="2017-11" db="EMBL/GenBank/DDBJ databases">
        <title>Complete genome of a free-living desiccation-tolerant cyanobacterium and its photosynthetic adaptation to extreme terrestrial habitat.</title>
        <authorList>
            <person name="Shang J."/>
        </authorList>
    </citation>
    <scope>NUCLEOTIDE SEQUENCE [LARGE SCALE GENOMIC DNA]</scope>
    <source>
        <strain evidence="1 2">CCNUN1</strain>
    </source>
</reference>
<name>A0A2K8SQG2_9NOSO</name>